<comment type="caution">
    <text evidence="2">The sequence shown here is derived from an EMBL/GenBank/DDBJ whole genome shotgun (WGS) entry which is preliminary data.</text>
</comment>
<feature type="compositionally biased region" description="Low complexity" evidence="1">
    <location>
        <begin position="164"/>
        <end position="176"/>
    </location>
</feature>
<dbReference type="RefSeq" id="XP_014177721.1">
    <property type="nucleotide sequence ID" value="XM_014322246.1"/>
</dbReference>
<feature type="compositionally biased region" description="Basic and acidic residues" evidence="1">
    <location>
        <begin position="660"/>
        <end position="678"/>
    </location>
</feature>
<sequence length="998" mass="108315">MPPAPTNPPYPPPTFNPYERVTRSKGKVTSESQPLGIADIQSPTASMAMSPASSMRPGPGLASPSTPLRLPRLPLPPPPPRQRVLVSLFHCFGQANASGTSPEPDAEVPTPASSEVHDEESDSESKAETRKGSNKGKGKSTGGSGKSILGLVLRTAGDAPKPASSSSEDSNKGESSYGSARNSPNPVSHVRGQHDGSIGPMRGTWHWVEYRYDDRDDDERRSHPRPGYPGYEAYRARQRAASRNATPGPSGSGRRSASPYDRSASPDRSASRPRFASPSPTTAHAAQILTALAGAAAQPADNPASVDEVEDSLRELSEEEASGESEYWSCDEGSDAVEEPKEEEGEEEEEEEGESSEEESSEEEEEEEEDKEENDEDEDGSGSEGSSGDAASGRSYRSASWQPPSPSPAPSGSLKRERVDEEDDGASPHAKRLRIANPVAREEEPLTLESEPIGYAPAATVTLRTFDAEVESWEEEAQARGDAASDLWIRSRMHDVAEIEFEEREQWVTERLNAGRPINLAGFRADFEARHPERRRFDTARDEHAYAVDVLLRLSAGRDAAHEHIERLNRLALVAVRHEPGSLDWIRVRDDRAQAARRALIAAVEAINSYPRSRCHDLDAEPARIAARGADAAAASGPKVHAVRHFGSPTHGLIPVFGHDIPRRSDPDHPDKQRRDQPPAKGTGSWLPDYRPQETTSPADCEHTRKDLGVTRAARPPTQTEGRTLPLSWTAATIITTSIVHRQSTANCRPNTPPAFITAAMGTPSRSGIVLEEEPSVLLRLVDYRDGGPLKLHNDGPPSKWRRDEVPGSPTGPTPPRDVLLLIALAFSAPIFPTGRQREGVQEAIKRRRSSPTHTTNGPPSNHWRRDEATWLPIGTHASARRPPPLRGNGSDTYQTATRTTSLVHQLPGPFNRSTNDQPPTLDRPFVPSSARTHLIERPSVAETRLPDLVDGLFGGLLSVAQRVLHHGQHGAALHARLVLLREGPASALDLTAPPAVS</sequence>
<feature type="compositionally biased region" description="Basic and acidic residues" evidence="1">
    <location>
        <begin position="836"/>
        <end position="845"/>
    </location>
</feature>
<organism evidence="2 3">
    <name type="scientific">Trichosporon asahii var. asahii (strain ATCC 90039 / CBS 2479 / JCM 2466 / KCTC 7840 / NBRC 103889/ NCYC 2677 / UAMH 7654)</name>
    <name type="common">Yeast</name>
    <dbReference type="NCBI Taxonomy" id="1186058"/>
    <lineage>
        <taxon>Eukaryota</taxon>
        <taxon>Fungi</taxon>
        <taxon>Dikarya</taxon>
        <taxon>Basidiomycota</taxon>
        <taxon>Agaricomycotina</taxon>
        <taxon>Tremellomycetes</taxon>
        <taxon>Trichosporonales</taxon>
        <taxon>Trichosporonaceae</taxon>
        <taxon>Trichosporon</taxon>
    </lineage>
</organism>
<feature type="compositionally biased region" description="Low complexity" evidence="1">
    <location>
        <begin position="42"/>
        <end position="57"/>
    </location>
</feature>
<evidence type="ECO:0000313" key="2">
    <source>
        <dbReference type="EMBL" id="EJT47350.1"/>
    </source>
</evidence>
<accession>J4U9M4</accession>
<feature type="compositionally biased region" description="Polar residues" evidence="1">
    <location>
        <begin position="177"/>
        <end position="186"/>
    </location>
</feature>
<feature type="compositionally biased region" description="Pro residues" evidence="1">
    <location>
        <begin position="1"/>
        <end position="15"/>
    </location>
</feature>
<gene>
    <name evidence="2" type="ORF">A1Q1_03821</name>
</gene>
<protein>
    <submittedName>
        <fullName evidence="2">Uncharacterized protein</fullName>
    </submittedName>
</protein>
<proteinExistence type="predicted"/>
<feature type="compositionally biased region" description="Basic and acidic residues" evidence="1">
    <location>
        <begin position="700"/>
        <end position="709"/>
    </location>
</feature>
<name>J4U9M4_TRIAS</name>
<feature type="compositionally biased region" description="Low complexity" evidence="1">
    <location>
        <begin position="247"/>
        <end position="304"/>
    </location>
</feature>
<dbReference type="GeneID" id="25987334"/>
<feature type="compositionally biased region" description="Acidic residues" evidence="1">
    <location>
        <begin position="332"/>
        <end position="381"/>
    </location>
</feature>
<feature type="region of interest" description="Disordered" evidence="1">
    <location>
        <begin position="834"/>
        <end position="866"/>
    </location>
</feature>
<feature type="region of interest" description="Disordered" evidence="1">
    <location>
        <begin position="1"/>
        <end position="444"/>
    </location>
</feature>
<dbReference type="Proteomes" id="UP000002748">
    <property type="component" value="Unassembled WGS sequence"/>
</dbReference>
<evidence type="ECO:0000313" key="3">
    <source>
        <dbReference type="Proteomes" id="UP000002748"/>
    </source>
</evidence>
<dbReference type="KEGG" id="tasa:A1Q1_03821"/>
<feature type="region of interest" description="Disordered" evidence="1">
    <location>
        <begin position="653"/>
        <end position="724"/>
    </location>
</feature>
<feature type="region of interest" description="Disordered" evidence="1">
    <location>
        <begin position="788"/>
        <end position="817"/>
    </location>
</feature>
<feature type="compositionally biased region" description="Basic and acidic residues" evidence="1">
    <location>
        <begin position="208"/>
        <end position="221"/>
    </location>
</feature>
<reference evidence="2 3" key="1">
    <citation type="journal article" date="2012" name="Eukaryot. Cell">
        <title>Draft genome sequence of CBS 2479, the standard type strain of Trichosporon asahii.</title>
        <authorList>
            <person name="Yang R.Y."/>
            <person name="Li H.T."/>
            <person name="Zhu H."/>
            <person name="Zhou G.P."/>
            <person name="Wang M."/>
            <person name="Wang L."/>
        </authorList>
    </citation>
    <scope>NUCLEOTIDE SEQUENCE [LARGE SCALE GENOMIC DNA]</scope>
    <source>
        <strain evidence="3">ATCC 90039 / CBS 2479 / JCM 2466 / KCTC 7840 / NCYC 2677 / UAMH 7654</strain>
    </source>
</reference>
<dbReference type="VEuPathDB" id="FungiDB:A1Q1_03821"/>
<dbReference type="AlphaFoldDB" id="J4U9M4"/>
<dbReference type="EMBL" id="ALBS01000256">
    <property type="protein sequence ID" value="EJT47350.1"/>
    <property type="molecule type" value="Genomic_DNA"/>
</dbReference>
<evidence type="ECO:0000256" key="1">
    <source>
        <dbReference type="SAM" id="MobiDB-lite"/>
    </source>
</evidence>
<dbReference type="HOGENOM" id="CLU_300194_0_0_1"/>